<gene>
    <name evidence="1" type="ORF">PPYR1160_LOCUS14615</name>
</gene>
<accession>A0A7R9UFW0</accession>
<reference evidence="1" key="1">
    <citation type="submission" date="2021-01" db="EMBL/GenBank/DDBJ databases">
        <authorList>
            <person name="Corre E."/>
            <person name="Pelletier E."/>
            <person name="Niang G."/>
            <person name="Scheremetjew M."/>
            <person name="Finn R."/>
            <person name="Kale V."/>
            <person name="Holt S."/>
            <person name="Cochrane G."/>
            <person name="Meng A."/>
            <person name="Brown T."/>
            <person name="Cohen L."/>
        </authorList>
    </citation>
    <scope>NUCLEOTIDE SEQUENCE</scope>
    <source>
        <strain evidence="1">CCMP2078</strain>
    </source>
</reference>
<dbReference type="AlphaFoldDB" id="A0A7R9UFW0"/>
<name>A0A7R9UFW0_9STRA</name>
<protein>
    <recommendedName>
        <fullName evidence="2">DUF4116 domain-containing protein</fullName>
    </recommendedName>
</protein>
<sequence length="356" mass="39671">MAGVPQELLGDRQFILAAMERTNSVAFAQATPELQADWELGLRAIRDSAYYFHVVAATLQQDPTFIREAIRLRPEMIADISSDFWADQDILLAAIASDEQAISFAAPSLRNNRQFWLAATAANGYVLQAARAFSADREIVLTAVQSVRHSRPDFRLGGPERLVTDFGSFARGTPLRWAAAELQCDRELLLAAAAFSYDALEFCCEHLQSDAEFVLAAIAAHPRGGWALQYVAVALRSDARVVEAAVLSCPDAFQFAAEDLRVDRNLIRLVCEGFAKYESEDDQNVVREYIHEAYRSQVERWAASESAVARRDSLRLTFPELHARFISCPVEGDDERLADMPDLGWYVRSSLATEDS</sequence>
<evidence type="ECO:0000313" key="1">
    <source>
        <dbReference type="EMBL" id="CAD8265112.1"/>
    </source>
</evidence>
<evidence type="ECO:0008006" key="2">
    <source>
        <dbReference type="Google" id="ProtNLM"/>
    </source>
</evidence>
<proteinExistence type="predicted"/>
<dbReference type="EMBL" id="HBEA01019241">
    <property type="protein sequence ID" value="CAD8265112.1"/>
    <property type="molecule type" value="Transcribed_RNA"/>
</dbReference>
<organism evidence="1">
    <name type="scientific">Pinguiococcus pyrenoidosus</name>
    <dbReference type="NCBI Taxonomy" id="172671"/>
    <lineage>
        <taxon>Eukaryota</taxon>
        <taxon>Sar</taxon>
        <taxon>Stramenopiles</taxon>
        <taxon>Ochrophyta</taxon>
        <taxon>Pinguiophyceae</taxon>
        <taxon>Pinguiochrysidales</taxon>
        <taxon>Pinguiochrysidaceae</taxon>
        <taxon>Pinguiococcus</taxon>
    </lineage>
</organism>